<dbReference type="PANTHER" id="PTHR45926">
    <property type="entry name" value="OSJNBA0053K19.4 PROTEIN"/>
    <property type="match status" value="1"/>
</dbReference>
<evidence type="ECO:0000256" key="3">
    <source>
        <dbReference type="ARBA" id="ARBA00023163"/>
    </source>
</evidence>
<dbReference type="InterPro" id="IPR036427">
    <property type="entry name" value="Bromodomain-like_sf"/>
</dbReference>
<keyword evidence="1" id="KW-0805">Transcription regulation</keyword>
<dbReference type="Gene3D" id="1.20.920.10">
    <property type="entry name" value="Bromodomain-like"/>
    <property type="match status" value="1"/>
</dbReference>
<protein>
    <recommendedName>
        <fullName evidence="5">Bromo domain-containing protein</fullName>
    </recommendedName>
</protein>
<dbReference type="Proteomes" id="UP000187209">
    <property type="component" value="Unassembled WGS sequence"/>
</dbReference>
<dbReference type="PROSITE" id="PS50014">
    <property type="entry name" value="BROMODOMAIN_2"/>
    <property type="match status" value="1"/>
</dbReference>
<sequence>MESQESKAHQLLGLLELHEESQEFLAPVDFESLGIPMYPIIIKIPMDLGTIKKRLKSHHYTKTQDFISDIQLVWDNCKKFNEAGTEIHQQAIFLEKQTRRYCAKLRLPMPNSNKNSSKNETGAEDMKKVSFEEKWKMTEAVRKVKHGVLEKIVEIVKEKSPDSMEILEKDKIKIKLDVITRETFNILQEIVEGKREEDLPQKRPRKA</sequence>
<dbReference type="InterPro" id="IPR038336">
    <property type="entry name" value="NET_sf"/>
</dbReference>
<dbReference type="Pfam" id="PF00439">
    <property type="entry name" value="Bromodomain"/>
    <property type="match status" value="1"/>
</dbReference>
<dbReference type="Pfam" id="PF17035">
    <property type="entry name" value="BET"/>
    <property type="match status" value="1"/>
</dbReference>
<evidence type="ECO:0000313" key="7">
    <source>
        <dbReference type="Proteomes" id="UP000187209"/>
    </source>
</evidence>
<keyword evidence="7" id="KW-1185">Reference proteome</keyword>
<comment type="caution">
    <text evidence="6">The sequence shown here is derived from an EMBL/GenBank/DDBJ whole genome shotgun (WGS) entry which is preliminary data.</text>
</comment>
<dbReference type="PRINTS" id="PR00503">
    <property type="entry name" value="BROMODOMAIN"/>
</dbReference>
<dbReference type="InterPro" id="IPR001487">
    <property type="entry name" value="Bromodomain"/>
</dbReference>
<evidence type="ECO:0000259" key="5">
    <source>
        <dbReference type="PROSITE" id="PS50014"/>
    </source>
</evidence>
<dbReference type="InterPro" id="IPR027353">
    <property type="entry name" value="NET_dom"/>
</dbReference>
<dbReference type="Gene3D" id="1.20.1270.220">
    <property type="match status" value="1"/>
</dbReference>
<keyword evidence="2 4" id="KW-0103">Bromodomain</keyword>
<dbReference type="SMART" id="SM00297">
    <property type="entry name" value="BROMO"/>
    <property type="match status" value="1"/>
</dbReference>
<dbReference type="OrthoDB" id="310978at2759"/>
<organism evidence="6 7">
    <name type="scientific">Stentor coeruleus</name>
    <dbReference type="NCBI Taxonomy" id="5963"/>
    <lineage>
        <taxon>Eukaryota</taxon>
        <taxon>Sar</taxon>
        <taxon>Alveolata</taxon>
        <taxon>Ciliophora</taxon>
        <taxon>Postciliodesmatophora</taxon>
        <taxon>Heterotrichea</taxon>
        <taxon>Heterotrichida</taxon>
        <taxon>Stentoridae</taxon>
        <taxon>Stentor</taxon>
    </lineage>
</organism>
<dbReference type="EMBL" id="MPUH01000137">
    <property type="protein sequence ID" value="OMJ88952.1"/>
    <property type="molecule type" value="Genomic_DNA"/>
</dbReference>
<dbReference type="SUPFAM" id="SSF47370">
    <property type="entry name" value="Bromodomain"/>
    <property type="match status" value="1"/>
</dbReference>
<evidence type="ECO:0000256" key="1">
    <source>
        <dbReference type="ARBA" id="ARBA00023015"/>
    </source>
</evidence>
<evidence type="ECO:0000256" key="4">
    <source>
        <dbReference type="PROSITE-ProRule" id="PRU00035"/>
    </source>
</evidence>
<gene>
    <name evidence="6" type="ORF">SteCoe_8959</name>
</gene>
<dbReference type="AlphaFoldDB" id="A0A1R2CIU1"/>
<reference evidence="6 7" key="1">
    <citation type="submission" date="2016-11" db="EMBL/GenBank/DDBJ databases">
        <title>The macronuclear genome of Stentor coeruleus: a giant cell with tiny introns.</title>
        <authorList>
            <person name="Slabodnick M."/>
            <person name="Ruby J.G."/>
            <person name="Reiff S.B."/>
            <person name="Swart E.C."/>
            <person name="Gosai S."/>
            <person name="Prabakaran S."/>
            <person name="Witkowska E."/>
            <person name="Larue G.E."/>
            <person name="Fisher S."/>
            <person name="Freeman R.M."/>
            <person name="Gunawardena J."/>
            <person name="Chu W."/>
            <person name="Stover N.A."/>
            <person name="Gregory B.D."/>
            <person name="Nowacki M."/>
            <person name="Derisi J."/>
            <person name="Roy S.W."/>
            <person name="Marshall W.F."/>
            <person name="Sood P."/>
        </authorList>
    </citation>
    <scope>NUCLEOTIDE SEQUENCE [LARGE SCALE GENOMIC DNA]</scope>
    <source>
        <strain evidence="6">WM001</strain>
    </source>
</reference>
<evidence type="ECO:0000256" key="2">
    <source>
        <dbReference type="ARBA" id="ARBA00023117"/>
    </source>
</evidence>
<keyword evidence="3" id="KW-0804">Transcription</keyword>
<accession>A0A1R2CIU1</accession>
<proteinExistence type="predicted"/>
<feature type="domain" description="Bromo" evidence="5">
    <location>
        <begin position="16"/>
        <end position="88"/>
    </location>
</feature>
<evidence type="ECO:0000313" key="6">
    <source>
        <dbReference type="EMBL" id="OMJ88952.1"/>
    </source>
</evidence>
<name>A0A1R2CIU1_9CILI</name>